<dbReference type="AlphaFoldDB" id="A0A0D3H4J2"/>
<dbReference type="EnsemblPlants" id="OBART09G03380.1">
    <property type="protein sequence ID" value="OBART09G03380.1"/>
    <property type="gene ID" value="OBART09G03380"/>
</dbReference>
<reference evidence="1" key="1">
    <citation type="journal article" date="2009" name="Rice">
        <title>De Novo Next Generation Sequencing of Plant Genomes.</title>
        <authorList>
            <person name="Rounsley S."/>
            <person name="Marri P.R."/>
            <person name="Yu Y."/>
            <person name="He R."/>
            <person name="Sisneros N."/>
            <person name="Goicoechea J.L."/>
            <person name="Lee S.J."/>
            <person name="Angelova A."/>
            <person name="Kudrna D."/>
            <person name="Luo M."/>
            <person name="Affourtit J."/>
            <person name="Desany B."/>
            <person name="Knight J."/>
            <person name="Niazi F."/>
            <person name="Egholm M."/>
            <person name="Wing R.A."/>
        </authorList>
    </citation>
    <scope>NUCLEOTIDE SEQUENCE [LARGE SCALE GENOMIC DNA]</scope>
    <source>
        <strain evidence="1">IRGC 105608</strain>
    </source>
</reference>
<evidence type="ECO:0000313" key="2">
    <source>
        <dbReference type="Proteomes" id="UP000026960"/>
    </source>
</evidence>
<keyword evidence="2" id="KW-1185">Reference proteome</keyword>
<dbReference type="Proteomes" id="UP000026960">
    <property type="component" value="Chromosome 9"/>
</dbReference>
<sequence>MFICNVDISVIKTFFALLMLIAHVRDTIICNHLAIDVKCGLQKKHIAVVADDISDETFIELQGSHLPGRNKYNKIYKKRSNWCTTKQLKLLHLLGTWGANFLN</sequence>
<accession>A0A0D3H4J2</accession>
<dbReference type="HOGENOM" id="CLU_2389969_0_0_1"/>
<reference evidence="1" key="2">
    <citation type="submission" date="2015-03" db="UniProtKB">
        <authorList>
            <consortium name="EnsemblPlants"/>
        </authorList>
    </citation>
    <scope>IDENTIFICATION</scope>
</reference>
<dbReference type="Gramene" id="OBART09G03380.1">
    <property type="protein sequence ID" value="OBART09G03380.1"/>
    <property type="gene ID" value="OBART09G03380"/>
</dbReference>
<dbReference type="EnsemblPlants" id="OBART09G03360.1">
    <property type="protein sequence ID" value="OBART09G03360.1"/>
    <property type="gene ID" value="OBART09G03360"/>
</dbReference>
<dbReference type="PaxDb" id="65489-OBART09G03360.1"/>
<dbReference type="Gramene" id="OBART09G03360.1">
    <property type="protein sequence ID" value="OBART09G03360.1"/>
    <property type="gene ID" value="OBART09G03360"/>
</dbReference>
<organism evidence="1">
    <name type="scientific">Oryza barthii</name>
    <dbReference type="NCBI Taxonomy" id="65489"/>
    <lineage>
        <taxon>Eukaryota</taxon>
        <taxon>Viridiplantae</taxon>
        <taxon>Streptophyta</taxon>
        <taxon>Embryophyta</taxon>
        <taxon>Tracheophyta</taxon>
        <taxon>Spermatophyta</taxon>
        <taxon>Magnoliopsida</taxon>
        <taxon>Liliopsida</taxon>
        <taxon>Poales</taxon>
        <taxon>Poaceae</taxon>
        <taxon>BOP clade</taxon>
        <taxon>Oryzoideae</taxon>
        <taxon>Oryzeae</taxon>
        <taxon>Oryzinae</taxon>
        <taxon>Oryza</taxon>
    </lineage>
</organism>
<evidence type="ECO:0000313" key="1">
    <source>
        <dbReference type="EnsemblPlants" id="OBART09G03360.1"/>
    </source>
</evidence>
<name>A0A0D3H4J2_9ORYZ</name>
<proteinExistence type="predicted"/>
<protein>
    <submittedName>
        <fullName evidence="1">Uncharacterized protein</fullName>
    </submittedName>
</protein>